<accession>A0A1Y2EFQ5</accession>
<comment type="caution">
    <text evidence="4">The sequence shown here is derived from an EMBL/GenBank/DDBJ whole genome shotgun (WGS) entry which is preliminary data.</text>
</comment>
<feature type="region of interest" description="Disordered" evidence="1">
    <location>
        <begin position="332"/>
        <end position="398"/>
    </location>
</feature>
<dbReference type="GeneID" id="63775655"/>
<dbReference type="AlphaFoldDB" id="A0A1Y2EFQ5"/>
<feature type="signal peptide" evidence="3">
    <location>
        <begin position="1"/>
        <end position="18"/>
    </location>
</feature>
<feature type="region of interest" description="Disordered" evidence="1">
    <location>
        <begin position="291"/>
        <end position="317"/>
    </location>
</feature>
<dbReference type="InterPro" id="IPR028000">
    <property type="entry name" value="Pma1"/>
</dbReference>
<evidence type="ECO:0000256" key="1">
    <source>
        <dbReference type="SAM" id="MobiDB-lite"/>
    </source>
</evidence>
<organism evidence="4 5">
    <name type="scientific">Pseudomassariella vexata</name>
    <dbReference type="NCBI Taxonomy" id="1141098"/>
    <lineage>
        <taxon>Eukaryota</taxon>
        <taxon>Fungi</taxon>
        <taxon>Dikarya</taxon>
        <taxon>Ascomycota</taxon>
        <taxon>Pezizomycotina</taxon>
        <taxon>Sordariomycetes</taxon>
        <taxon>Xylariomycetidae</taxon>
        <taxon>Amphisphaeriales</taxon>
        <taxon>Pseudomassariaceae</taxon>
        <taxon>Pseudomassariella</taxon>
    </lineage>
</organism>
<name>A0A1Y2EFQ5_9PEZI</name>
<proteinExistence type="predicted"/>
<keyword evidence="2" id="KW-0472">Membrane</keyword>
<evidence type="ECO:0000313" key="4">
    <source>
        <dbReference type="EMBL" id="ORY70247.1"/>
    </source>
</evidence>
<evidence type="ECO:0000256" key="3">
    <source>
        <dbReference type="SAM" id="SignalP"/>
    </source>
</evidence>
<keyword evidence="2" id="KW-0812">Transmembrane</keyword>
<feature type="chain" id="PRO_5013073341" evidence="3">
    <location>
        <begin position="19"/>
        <end position="398"/>
    </location>
</feature>
<gene>
    <name evidence="4" type="ORF">BCR38DRAFT_421515</name>
</gene>
<reference evidence="4 5" key="1">
    <citation type="submission" date="2016-07" db="EMBL/GenBank/DDBJ databases">
        <title>Pervasive Adenine N6-methylation of Active Genes in Fungi.</title>
        <authorList>
            <consortium name="DOE Joint Genome Institute"/>
            <person name="Mondo S.J."/>
            <person name="Dannebaum R.O."/>
            <person name="Kuo R.C."/>
            <person name="Labutti K."/>
            <person name="Haridas S."/>
            <person name="Kuo A."/>
            <person name="Salamov A."/>
            <person name="Ahrendt S.R."/>
            <person name="Lipzen A."/>
            <person name="Sullivan W."/>
            <person name="Andreopoulos W.B."/>
            <person name="Clum A."/>
            <person name="Lindquist E."/>
            <person name="Daum C."/>
            <person name="Ramamoorthy G.K."/>
            <person name="Gryganskyi A."/>
            <person name="Culley D."/>
            <person name="Magnuson J.K."/>
            <person name="James T.Y."/>
            <person name="O'Malley M.A."/>
            <person name="Stajich J.E."/>
            <person name="Spatafora J.W."/>
            <person name="Visel A."/>
            <person name="Grigoriev I.V."/>
        </authorList>
    </citation>
    <scope>NUCLEOTIDE SEQUENCE [LARGE SCALE GENOMIC DNA]</scope>
    <source>
        <strain evidence="4 5">CBS 129021</strain>
    </source>
</reference>
<dbReference type="OrthoDB" id="4084551at2759"/>
<dbReference type="InParanoid" id="A0A1Y2EFQ5"/>
<keyword evidence="3" id="KW-0732">Signal</keyword>
<protein>
    <submittedName>
        <fullName evidence="4">Uncharacterized protein</fullName>
    </submittedName>
</protein>
<dbReference type="Proteomes" id="UP000193689">
    <property type="component" value="Unassembled WGS sequence"/>
</dbReference>
<dbReference type="RefSeq" id="XP_040720197.1">
    <property type="nucleotide sequence ID" value="XM_040859443.1"/>
</dbReference>
<feature type="compositionally biased region" description="Basic and acidic residues" evidence="1">
    <location>
        <begin position="347"/>
        <end position="356"/>
    </location>
</feature>
<dbReference type="Pfam" id="PF14610">
    <property type="entry name" value="Psg1"/>
    <property type="match status" value="1"/>
</dbReference>
<dbReference type="EMBL" id="MCFJ01000002">
    <property type="protein sequence ID" value="ORY70247.1"/>
    <property type="molecule type" value="Genomic_DNA"/>
</dbReference>
<feature type="compositionally biased region" description="Basic and acidic residues" evidence="1">
    <location>
        <begin position="366"/>
        <end position="398"/>
    </location>
</feature>
<evidence type="ECO:0000313" key="5">
    <source>
        <dbReference type="Proteomes" id="UP000193689"/>
    </source>
</evidence>
<sequence>MFTTILAAVALLATTITAIPNPVQPEDVPTTTPSATATTINTDSDALWVTVDSDGKPSTVTPIRTTISGTPTLLSGAPNKLTATVQTHTIHGQVTTSTGAAPLATATAAGGAGSFEICTNESGPLAPWCIPTDGMPLYPGSTYYFTWDASYFSSSNTTLRVQGNYFNSSTGLTTTQAFQSDNILVSWGFWTYTIDKSLMQQTSGVNISLQLAALRIGGQKAEILKGPTVLVTNPPVYQQAPANAPVGLALYIGLPAVLVFVVVCIVGTFLWNRQQRRIGLGNIMSRSRHGYSVGRSARSRMRLGKDRKKNGSDRKAAEERIQLMEQEVAAERGGVYRDIPESEYEPEGGRPRRDSDALGSLAGTPTEDRRMEFQRPGGRDDGRNLFRDEMKRQDGERL</sequence>
<keyword evidence="5" id="KW-1185">Reference proteome</keyword>
<evidence type="ECO:0000256" key="2">
    <source>
        <dbReference type="SAM" id="Phobius"/>
    </source>
</evidence>
<feature type="transmembrane region" description="Helical" evidence="2">
    <location>
        <begin position="248"/>
        <end position="271"/>
    </location>
</feature>
<keyword evidence="2" id="KW-1133">Transmembrane helix</keyword>
<feature type="compositionally biased region" description="Basic residues" evidence="1">
    <location>
        <begin position="297"/>
        <end position="308"/>
    </location>
</feature>